<keyword evidence="5 7" id="KW-0496">Mitochondrion</keyword>
<dbReference type="Proteomes" id="UP000019118">
    <property type="component" value="Unassembled WGS sequence"/>
</dbReference>
<protein>
    <recommendedName>
        <fullName evidence="7">MICOS complex subunit</fullName>
    </recommendedName>
</protein>
<evidence type="ECO:0000256" key="7">
    <source>
        <dbReference type="RuleBase" id="RU363021"/>
    </source>
</evidence>
<evidence type="ECO:0000256" key="1">
    <source>
        <dbReference type="ARBA" id="ARBA00004325"/>
    </source>
</evidence>
<dbReference type="InterPro" id="IPR019166">
    <property type="entry name" value="MIC26/MIC27"/>
</dbReference>
<evidence type="ECO:0000256" key="5">
    <source>
        <dbReference type="ARBA" id="ARBA00023128"/>
    </source>
</evidence>
<evidence type="ECO:0000313" key="11">
    <source>
        <dbReference type="EnsemblMetazoa" id="XP_019762321.1"/>
    </source>
</evidence>
<comment type="function">
    <text evidence="7">Component of the MICOS complex, a large protein complex of the mitochondrial inner membrane that plays crucial roles in the maintenance of crista junctions, inner membrane architecture, and formation of contact sites to the outer membrane.</text>
</comment>
<keyword evidence="7" id="KW-0999">Mitochondrion inner membrane</keyword>
<dbReference type="GO" id="GO:0042407">
    <property type="term" value="P:cristae formation"/>
    <property type="evidence" value="ECO:0007669"/>
    <property type="project" value="InterPro"/>
</dbReference>
<dbReference type="EMBL" id="KB740999">
    <property type="protein sequence ID" value="ENN75809.1"/>
    <property type="molecule type" value="Genomic_DNA"/>
</dbReference>
<evidence type="ECO:0000313" key="10">
    <source>
        <dbReference type="EMBL" id="ENN75809.1"/>
    </source>
</evidence>
<dbReference type="OrthoDB" id="5973346at2759"/>
<keyword evidence="6" id="KW-0472">Membrane</keyword>
<dbReference type="HOGENOM" id="CLU_080820_1_0_1"/>
<sequence>MLGSLVIRRCLLPAAALVTEAKLAKSTTSEPQIPAPVCRPSELPIYTPEPPKLGGNVGESSQESTPNFIENSVKTVRQTLGRYSDEFYAYEKVAKQSLSESKQNIEWLVDYLRQEDNMLPKAGAIGIGALAGLVFGLRGGFFKKTIYATTGALGMAAVCYPKEAAKYSQLGVVESKKYLTIAYNFAYGVKKDEPPLELPTLPKVPSSLSEAWDSVKTTASSLISDQPKVEEVKNTASVSIEESLSPGDGPLKTSPEIPADLEPPTS</sequence>
<keyword evidence="12" id="KW-1185">Reference proteome</keyword>
<feature type="non-terminal residue" evidence="10">
    <location>
        <position position="1"/>
    </location>
</feature>
<comment type="subunit">
    <text evidence="7">Component of the mitochondrial contact site and cristae organizing system (MICOS) complex.</text>
</comment>
<dbReference type="OMA" id="LCYPRQA"/>
<dbReference type="AlphaFoldDB" id="N6T6F8"/>
<evidence type="ECO:0000256" key="4">
    <source>
        <dbReference type="ARBA" id="ARBA00022989"/>
    </source>
</evidence>
<comment type="subcellular location">
    <subcellularLocation>
        <location evidence="7">Mitochondrion inner membrane</location>
    </subcellularLocation>
    <subcellularLocation>
        <location evidence="1">Mitochondrion membrane</location>
    </subcellularLocation>
</comment>
<keyword evidence="9" id="KW-0732">Signal</keyword>
<proteinExistence type="inferred from homology"/>
<evidence type="ECO:0000256" key="6">
    <source>
        <dbReference type="ARBA" id="ARBA00023136"/>
    </source>
</evidence>
<evidence type="ECO:0000256" key="2">
    <source>
        <dbReference type="ARBA" id="ARBA00010904"/>
    </source>
</evidence>
<gene>
    <name evidence="11" type="primary">109539156</name>
    <name evidence="10" type="ORF">YQE_07645</name>
</gene>
<dbReference type="Pfam" id="PF09769">
    <property type="entry name" value="ApoO"/>
    <property type="match status" value="1"/>
</dbReference>
<feature type="chain" id="PRO_5010971689" description="MICOS complex subunit" evidence="9">
    <location>
        <begin position="17"/>
        <end position="266"/>
    </location>
</feature>
<reference evidence="11" key="2">
    <citation type="submission" date="2024-08" db="UniProtKB">
        <authorList>
            <consortium name="EnsemblMetazoa"/>
        </authorList>
    </citation>
    <scope>IDENTIFICATION</scope>
</reference>
<dbReference type="GO" id="GO:0061617">
    <property type="term" value="C:MICOS complex"/>
    <property type="evidence" value="ECO:0007669"/>
    <property type="project" value="UniProtKB-UniRule"/>
</dbReference>
<reference evidence="10 12" key="1">
    <citation type="journal article" date="2013" name="Genome Biol.">
        <title>Draft genome of the mountain pine beetle, Dendroctonus ponderosae Hopkins, a major forest pest.</title>
        <authorList>
            <person name="Keeling C.I."/>
            <person name="Yuen M.M."/>
            <person name="Liao N.Y."/>
            <person name="Docking T.R."/>
            <person name="Chan S.K."/>
            <person name="Taylor G.A."/>
            <person name="Palmquist D.L."/>
            <person name="Jackman S.D."/>
            <person name="Nguyen A."/>
            <person name="Li M."/>
            <person name="Henderson H."/>
            <person name="Janes J.K."/>
            <person name="Zhao Y."/>
            <person name="Pandoh P."/>
            <person name="Moore R."/>
            <person name="Sperling F.A."/>
            <person name="Huber D.P."/>
            <person name="Birol I."/>
            <person name="Jones S.J."/>
            <person name="Bohlmann J."/>
        </authorList>
    </citation>
    <scope>NUCLEOTIDE SEQUENCE</scope>
</reference>
<evidence type="ECO:0000256" key="3">
    <source>
        <dbReference type="ARBA" id="ARBA00022692"/>
    </source>
</evidence>
<organism evidence="10">
    <name type="scientific">Dendroctonus ponderosae</name>
    <name type="common">Mountain pine beetle</name>
    <dbReference type="NCBI Taxonomy" id="77166"/>
    <lineage>
        <taxon>Eukaryota</taxon>
        <taxon>Metazoa</taxon>
        <taxon>Ecdysozoa</taxon>
        <taxon>Arthropoda</taxon>
        <taxon>Hexapoda</taxon>
        <taxon>Insecta</taxon>
        <taxon>Pterygota</taxon>
        <taxon>Neoptera</taxon>
        <taxon>Endopterygota</taxon>
        <taxon>Coleoptera</taxon>
        <taxon>Polyphaga</taxon>
        <taxon>Cucujiformia</taxon>
        <taxon>Curculionidae</taxon>
        <taxon>Scolytinae</taxon>
        <taxon>Dendroctonus</taxon>
    </lineage>
</organism>
<dbReference type="EnsemblMetazoa" id="XM_019906762.1">
    <property type="protein sequence ID" value="XP_019762321.1"/>
    <property type="gene ID" value="LOC109539156"/>
</dbReference>
<feature type="signal peptide" evidence="9">
    <location>
        <begin position="1"/>
        <end position="16"/>
    </location>
</feature>
<evidence type="ECO:0000313" key="12">
    <source>
        <dbReference type="Proteomes" id="UP000019118"/>
    </source>
</evidence>
<comment type="similarity">
    <text evidence="2">Belongs to the apolipoprotein O/MICOS complex subunit Mic27 family.</text>
</comment>
<keyword evidence="4" id="KW-1133">Transmembrane helix</keyword>
<dbReference type="InterPro" id="IPR033182">
    <property type="entry name" value="MIC26/MIC27_animal"/>
</dbReference>
<evidence type="ECO:0000256" key="9">
    <source>
        <dbReference type="SAM" id="SignalP"/>
    </source>
</evidence>
<dbReference type="PANTHER" id="PTHR14564">
    <property type="entry name" value="MICOS COMPLEX SUBUNIT MIC26 / MIC27 FAMILY MEMBER"/>
    <property type="match status" value="1"/>
</dbReference>
<accession>N6T6F8</accession>
<evidence type="ECO:0000256" key="8">
    <source>
        <dbReference type="SAM" id="MobiDB-lite"/>
    </source>
</evidence>
<feature type="region of interest" description="Disordered" evidence="8">
    <location>
        <begin position="223"/>
        <end position="266"/>
    </location>
</feature>
<name>N6T6F8_DENPD</name>
<keyword evidence="3" id="KW-0812">Transmembrane</keyword>
<dbReference type="KEGG" id="dpa:109539156"/>